<reference evidence="3" key="1">
    <citation type="journal article" date="2014" name="BMC Genomics">
        <title>Genome sequencing of two Neorhizobium galegae strains reveals a noeT gene responsible for the unusual acetylation of the nodulation factors.</title>
        <authorList>
            <person name="Osterman J."/>
            <person name="Marsh J."/>
            <person name="Laine P.K."/>
            <person name="Zeng Z."/>
            <person name="Alatalo E."/>
            <person name="Sullivan J.T."/>
            <person name="Young J.P."/>
            <person name="Thomas-Oates J."/>
            <person name="Paulin L."/>
            <person name="Lindstrom K."/>
        </authorList>
    </citation>
    <scope>NUCLEOTIDE SEQUENCE [LARGE SCALE GENOMIC DNA]</scope>
    <source>
        <strain evidence="3">HAMBI 1141</strain>
    </source>
</reference>
<evidence type="ECO:0000313" key="2">
    <source>
        <dbReference type="EMBL" id="CDN55028.1"/>
    </source>
</evidence>
<sequence>MAEERTAQEIIEHRERPAKTAKHPPAGPHDTEHLIDREKTPGTGSLAEPNSKEVDTGSE</sequence>
<dbReference type="RefSeq" id="WP_038544503.1">
    <property type="nucleotide sequence ID" value="NZ_HG938355.1"/>
</dbReference>
<dbReference type="KEGG" id="ngl:RG1141_CH26910"/>
<evidence type="ECO:0000256" key="1">
    <source>
        <dbReference type="SAM" id="MobiDB-lite"/>
    </source>
</evidence>
<proteinExistence type="predicted"/>
<feature type="compositionally biased region" description="Basic and acidic residues" evidence="1">
    <location>
        <begin position="50"/>
        <end position="59"/>
    </location>
</feature>
<protein>
    <submittedName>
        <fullName evidence="2">Uncharacterized protein</fullName>
    </submittedName>
</protein>
<feature type="compositionally biased region" description="Basic and acidic residues" evidence="1">
    <location>
        <begin position="29"/>
        <end position="40"/>
    </location>
</feature>
<dbReference type="HOGENOM" id="CLU_209839_0_0_5"/>
<dbReference type="EMBL" id="HG938355">
    <property type="protein sequence ID" value="CDN55028.1"/>
    <property type="molecule type" value="Genomic_DNA"/>
</dbReference>
<evidence type="ECO:0000313" key="3">
    <source>
        <dbReference type="Proteomes" id="UP000028186"/>
    </source>
</evidence>
<accession>A0A068T9A8</accession>
<feature type="region of interest" description="Disordered" evidence="1">
    <location>
        <begin position="1"/>
        <end position="59"/>
    </location>
</feature>
<dbReference type="PATRIC" id="fig|1028801.3.peg.2741"/>
<organism evidence="2 3">
    <name type="scientific">Neorhizobium galegae bv. officinalis bv. officinalis str. HAMBI 1141</name>
    <dbReference type="NCBI Taxonomy" id="1028801"/>
    <lineage>
        <taxon>Bacteria</taxon>
        <taxon>Pseudomonadati</taxon>
        <taxon>Pseudomonadota</taxon>
        <taxon>Alphaproteobacteria</taxon>
        <taxon>Hyphomicrobiales</taxon>
        <taxon>Rhizobiaceae</taxon>
        <taxon>Rhizobium/Agrobacterium group</taxon>
        <taxon>Neorhizobium</taxon>
    </lineage>
</organism>
<feature type="compositionally biased region" description="Basic and acidic residues" evidence="1">
    <location>
        <begin position="1"/>
        <end position="18"/>
    </location>
</feature>
<dbReference type="AlphaFoldDB" id="A0A068T9A8"/>
<name>A0A068T9A8_NEOGA</name>
<gene>
    <name evidence="2" type="ORF">RG1141_CH26910</name>
</gene>
<dbReference type="Proteomes" id="UP000028186">
    <property type="component" value="Chromosome I"/>
</dbReference>